<dbReference type="Proteomes" id="UP001497516">
    <property type="component" value="Chromosome 5"/>
</dbReference>
<dbReference type="AlphaFoldDB" id="A0AAV2EWR0"/>
<keyword evidence="6 7" id="KW-0472">Membrane</keyword>
<feature type="transmembrane region" description="Helical" evidence="7">
    <location>
        <begin position="122"/>
        <end position="140"/>
    </location>
</feature>
<dbReference type="GO" id="GO:0005774">
    <property type="term" value="C:vacuolar membrane"/>
    <property type="evidence" value="ECO:0007669"/>
    <property type="project" value="TreeGrafter"/>
</dbReference>
<dbReference type="Pfam" id="PF01490">
    <property type="entry name" value="Aa_trans"/>
    <property type="match status" value="1"/>
</dbReference>
<dbReference type="PANTHER" id="PTHR22950">
    <property type="entry name" value="AMINO ACID TRANSPORTER"/>
    <property type="match status" value="1"/>
</dbReference>
<name>A0AAV2EWR0_9ROSI</name>
<evidence type="ECO:0000256" key="5">
    <source>
        <dbReference type="ARBA" id="ARBA00022989"/>
    </source>
</evidence>
<dbReference type="PANTHER" id="PTHR22950:SF698">
    <property type="entry name" value="AMINO ACID TRANSPORTER TRANSMEMBRANE DOMAIN-CONTAINING PROTEIN"/>
    <property type="match status" value="1"/>
</dbReference>
<evidence type="ECO:0000256" key="7">
    <source>
        <dbReference type="SAM" id="Phobius"/>
    </source>
</evidence>
<evidence type="ECO:0000256" key="6">
    <source>
        <dbReference type="ARBA" id="ARBA00023136"/>
    </source>
</evidence>
<comment type="subcellular location">
    <subcellularLocation>
        <location evidence="1">Membrane</location>
        <topology evidence="1">Multi-pass membrane protein</topology>
    </subcellularLocation>
</comment>
<evidence type="ECO:0000256" key="1">
    <source>
        <dbReference type="ARBA" id="ARBA00004141"/>
    </source>
</evidence>
<gene>
    <name evidence="9" type="ORF">LTRI10_LOCUS31010</name>
</gene>
<evidence type="ECO:0000313" key="9">
    <source>
        <dbReference type="EMBL" id="CAL1390204.1"/>
    </source>
</evidence>
<sequence>MARDMEEEKVLQLIPPAQSEATTAAAAAATPSADQAILISKGTTFIRTCFNAINSISGVGILSMPFALSQGGWLSLALLFLVSILSLYTGLLVQRCMEGDLLVKTYPDIGERAFGAKGRVTVSIYLYLTLYLLAVEFLILEGDNLNKLFPNKVFRLVGGLILQGKQAFVLLTALVILPTTWLRSLGVLAYVSIGGVVASVALAGCVSWVGAVDGVGFGESTGRLLRLETLPNAVSLFTFGFSAHSVFPTLCNSMRDRTQFSKVLLIGFLVTSLTYGWTAIVGCLMYGDHTKSPITLNLPVGRISSKIAIYTTLVNPVTRYAIVITPIANAIEERYIFSTNYSQLLSILMRTLILVSTVVVALTVPFFGYIMAFMGSTLSVMGTMLLPCLCYIRIKESGRRLGLEFMVIVGILIFGVVVGVVGTCTSVRQIAEHL</sequence>
<evidence type="ECO:0000256" key="2">
    <source>
        <dbReference type="ARBA" id="ARBA00022448"/>
    </source>
</evidence>
<evidence type="ECO:0000256" key="4">
    <source>
        <dbReference type="ARBA" id="ARBA00022970"/>
    </source>
</evidence>
<organism evidence="9 10">
    <name type="scientific">Linum trigynum</name>
    <dbReference type="NCBI Taxonomy" id="586398"/>
    <lineage>
        <taxon>Eukaryota</taxon>
        <taxon>Viridiplantae</taxon>
        <taxon>Streptophyta</taxon>
        <taxon>Embryophyta</taxon>
        <taxon>Tracheophyta</taxon>
        <taxon>Spermatophyta</taxon>
        <taxon>Magnoliopsida</taxon>
        <taxon>eudicotyledons</taxon>
        <taxon>Gunneridae</taxon>
        <taxon>Pentapetalae</taxon>
        <taxon>rosids</taxon>
        <taxon>fabids</taxon>
        <taxon>Malpighiales</taxon>
        <taxon>Linaceae</taxon>
        <taxon>Linum</taxon>
    </lineage>
</organism>
<dbReference type="InterPro" id="IPR013057">
    <property type="entry name" value="AA_transpt_TM"/>
</dbReference>
<feature type="transmembrane region" description="Helical" evidence="7">
    <location>
        <begin position="73"/>
        <end position="93"/>
    </location>
</feature>
<feature type="transmembrane region" description="Helical" evidence="7">
    <location>
        <begin position="187"/>
        <end position="210"/>
    </location>
</feature>
<keyword evidence="10" id="KW-1185">Reference proteome</keyword>
<protein>
    <recommendedName>
        <fullName evidence="8">Amino acid transporter transmembrane domain-containing protein</fullName>
    </recommendedName>
</protein>
<keyword evidence="5 7" id="KW-1133">Transmembrane helix</keyword>
<evidence type="ECO:0000313" key="10">
    <source>
        <dbReference type="Proteomes" id="UP001497516"/>
    </source>
</evidence>
<reference evidence="9 10" key="1">
    <citation type="submission" date="2024-04" db="EMBL/GenBank/DDBJ databases">
        <authorList>
            <person name="Fracassetti M."/>
        </authorList>
    </citation>
    <scope>NUCLEOTIDE SEQUENCE [LARGE SCALE GENOMIC DNA]</scope>
</reference>
<dbReference type="EMBL" id="OZ034818">
    <property type="protein sequence ID" value="CAL1390204.1"/>
    <property type="molecule type" value="Genomic_DNA"/>
</dbReference>
<feature type="transmembrane region" description="Helical" evidence="7">
    <location>
        <begin position="160"/>
        <end position="180"/>
    </location>
</feature>
<feature type="transmembrane region" description="Helical" evidence="7">
    <location>
        <begin position="307"/>
        <end position="331"/>
    </location>
</feature>
<keyword evidence="3 7" id="KW-0812">Transmembrane</keyword>
<feature type="transmembrane region" description="Helical" evidence="7">
    <location>
        <begin position="230"/>
        <end position="251"/>
    </location>
</feature>
<evidence type="ECO:0000259" key="8">
    <source>
        <dbReference type="Pfam" id="PF01490"/>
    </source>
</evidence>
<dbReference type="GO" id="GO:0015179">
    <property type="term" value="F:L-amino acid transmembrane transporter activity"/>
    <property type="evidence" value="ECO:0007669"/>
    <property type="project" value="TreeGrafter"/>
</dbReference>
<feature type="transmembrane region" description="Helical" evidence="7">
    <location>
        <begin position="378"/>
        <end position="394"/>
    </location>
</feature>
<feature type="transmembrane region" description="Helical" evidence="7">
    <location>
        <begin position="401"/>
        <end position="422"/>
    </location>
</feature>
<evidence type="ECO:0000256" key="3">
    <source>
        <dbReference type="ARBA" id="ARBA00022692"/>
    </source>
</evidence>
<keyword evidence="4" id="KW-0029">Amino-acid transport</keyword>
<feature type="domain" description="Amino acid transporter transmembrane" evidence="8">
    <location>
        <begin position="42"/>
        <end position="424"/>
    </location>
</feature>
<accession>A0AAV2EWR0</accession>
<feature type="transmembrane region" description="Helical" evidence="7">
    <location>
        <begin position="48"/>
        <end position="67"/>
    </location>
</feature>
<keyword evidence="2" id="KW-0813">Transport</keyword>
<proteinExistence type="predicted"/>
<feature type="transmembrane region" description="Helical" evidence="7">
    <location>
        <begin position="352"/>
        <end position="372"/>
    </location>
</feature>
<feature type="transmembrane region" description="Helical" evidence="7">
    <location>
        <begin position="263"/>
        <end position="287"/>
    </location>
</feature>